<gene>
    <name evidence="3" type="ORF">GRG538_LOCUS16122</name>
    <name evidence="4" type="ORF">QYT958_LOCUS31433</name>
</gene>
<evidence type="ECO:0000313" key="4">
    <source>
        <dbReference type="EMBL" id="CAF4920234.1"/>
    </source>
</evidence>
<dbReference type="Pfam" id="PF00089">
    <property type="entry name" value="Trypsin"/>
    <property type="match status" value="1"/>
</dbReference>
<accession>A0A821WBT0</accession>
<dbReference type="AlphaFoldDB" id="A0A821WBT0"/>
<dbReference type="InterPro" id="IPR018114">
    <property type="entry name" value="TRYPSIN_HIS"/>
</dbReference>
<dbReference type="InterPro" id="IPR001254">
    <property type="entry name" value="Trypsin_dom"/>
</dbReference>
<keyword evidence="1" id="KW-1015">Disulfide bond</keyword>
<dbReference type="GO" id="GO:0004252">
    <property type="term" value="F:serine-type endopeptidase activity"/>
    <property type="evidence" value="ECO:0007669"/>
    <property type="project" value="InterPro"/>
</dbReference>
<organism evidence="4 5">
    <name type="scientific">Rotaria socialis</name>
    <dbReference type="NCBI Taxonomy" id="392032"/>
    <lineage>
        <taxon>Eukaryota</taxon>
        <taxon>Metazoa</taxon>
        <taxon>Spiralia</taxon>
        <taxon>Gnathifera</taxon>
        <taxon>Rotifera</taxon>
        <taxon>Eurotatoria</taxon>
        <taxon>Bdelloidea</taxon>
        <taxon>Philodinida</taxon>
        <taxon>Philodinidae</taxon>
        <taxon>Rotaria</taxon>
    </lineage>
</organism>
<dbReference type="EMBL" id="CAJNYT010002575">
    <property type="protein sequence ID" value="CAF3477752.1"/>
    <property type="molecule type" value="Genomic_DNA"/>
</dbReference>
<dbReference type="InterPro" id="IPR009003">
    <property type="entry name" value="Peptidase_S1_PA"/>
</dbReference>
<sequence>MCLQWMNMSINVLSLEMSRKCGKKLCTSLRQRIIGGSFVEKYSWPWHVAILGSNNMYGGTLIDARYVLTAAHCTTSIKDYSAIVSLHDIIEQ</sequence>
<comment type="caution">
    <text evidence="4">The sequence shown here is derived from an EMBL/GenBank/DDBJ whole genome shotgun (WGS) entry which is preliminary data.</text>
</comment>
<dbReference type="Gene3D" id="2.40.10.10">
    <property type="entry name" value="Trypsin-like serine proteases"/>
    <property type="match status" value="1"/>
</dbReference>
<reference evidence="4" key="1">
    <citation type="submission" date="2021-02" db="EMBL/GenBank/DDBJ databases">
        <authorList>
            <person name="Nowell W R."/>
        </authorList>
    </citation>
    <scope>NUCLEOTIDE SEQUENCE</scope>
</reference>
<dbReference type="EMBL" id="CAJOBR010018305">
    <property type="protein sequence ID" value="CAF4920234.1"/>
    <property type="molecule type" value="Genomic_DNA"/>
</dbReference>
<dbReference type="InterPro" id="IPR043504">
    <property type="entry name" value="Peptidase_S1_PA_chymotrypsin"/>
</dbReference>
<evidence type="ECO:0000313" key="5">
    <source>
        <dbReference type="Proteomes" id="UP000663848"/>
    </source>
</evidence>
<protein>
    <recommendedName>
        <fullName evidence="2">Peptidase S1 domain-containing protein</fullName>
    </recommendedName>
</protein>
<evidence type="ECO:0000256" key="1">
    <source>
        <dbReference type="ARBA" id="ARBA00023157"/>
    </source>
</evidence>
<dbReference type="PANTHER" id="PTHR24252:SF7">
    <property type="entry name" value="HYALIN"/>
    <property type="match status" value="1"/>
</dbReference>
<dbReference type="GO" id="GO:0006508">
    <property type="term" value="P:proteolysis"/>
    <property type="evidence" value="ECO:0007669"/>
    <property type="project" value="InterPro"/>
</dbReference>
<proteinExistence type="predicted"/>
<dbReference type="Proteomes" id="UP000663848">
    <property type="component" value="Unassembled WGS sequence"/>
</dbReference>
<dbReference type="PANTHER" id="PTHR24252">
    <property type="entry name" value="ACROSIN-RELATED"/>
    <property type="match status" value="1"/>
</dbReference>
<dbReference type="Proteomes" id="UP000663872">
    <property type="component" value="Unassembled WGS sequence"/>
</dbReference>
<evidence type="ECO:0000259" key="2">
    <source>
        <dbReference type="Pfam" id="PF00089"/>
    </source>
</evidence>
<name>A0A821WBT0_9BILA</name>
<evidence type="ECO:0000313" key="3">
    <source>
        <dbReference type="EMBL" id="CAF3477752.1"/>
    </source>
</evidence>
<feature type="domain" description="Peptidase S1" evidence="2">
    <location>
        <begin position="33"/>
        <end position="88"/>
    </location>
</feature>
<dbReference type="SUPFAM" id="SSF50494">
    <property type="entry name" value="Trypsin-like serine proteases"/>
    <property type="match status" value="1"/>
</dbReference>
<dbReference type="PROSITE" id="PS00134">
    <property type="entry name" value="TRYPSIN_HIS"/>
    <property type="match status" value="1"/>
</dbReference>